<dbReference type="SMART" id="SM00100">
    <property type="entry name" value="cNMP"/>
    <property type="match status" value="1"/>
</dbReference>
<gene>
    <name evidence="2" type="ORF">BXY41_10181</name>
</gene>
<keyword evidence="3" id="KW-1185">Reference proteome</keyword>
<name>A0A2S6HXZ5_9FIRM</name>
<organism evidence="2 3">
    <name type="scientific">Lacrimispora xylanisolvens</name>
    <dbReference type="NCBI Taxonomy" id="384636"/>
    <lineage>
        <taxon>Bacteria</taxon>
        <taxon>Bacillati</taxon>
        <taxon>Bacillota</taxon>
        <taxon>Clostridia</taxon>
        <taxon>Lachnospirales</taxon>
        <taxon>Lachnospiraceae</taxon>
        <taxon>Lacrimispora</taxon>
    </lineage>
</organism>
<feature type="domain" description="Cyclic nucleotide-binding" evidence="1">
    <location>
        <begin position="1"/>
        <end position="100"/>
    </location>
</feature>
<dbReference type="PROSITE" id="PS50042">
    <property type="entry name" value="CNMP_BINDING_3"/>
    <property type="match status" value="1"/>
</dbReference>
<protein>
    <submittedName>
        <fullName evidence="2">CRP-like cAMP-binding protein</fullName>
    </submittedName>
</protein>
<evidence type="ECO:0000313" key="3">
    <source>
        <dbReference type="Proteomes" id="UP000237749"/>
    </source>
</evidence>
<sequence length="210" mass="23807">MFTDIRNMMPESVSKRLIRKYYKAGSPIILAEMENNYVYFLVEGSAEAAVLHCSGAIASVYLYETGGIFGEIEPFYEGVKPVTITALTPCVVDILYKDDFIHWLKEDFEATKVLISLIALKLVRSSERIEEMTILSVRERVLRCVAVYQHKSILNRLTKSLLANETGAPVRSINRAIAQCAEQGLFYYTNGKFHVKDSMALKNHLPDFIK</sequence>
<evidence type="ECO:0000313" key="2">
    <source>
        <dbReference type="EMBL" id="PPK83024.1"/>
    </source>
</evidence>
<evidence type="ECO:0000259" key="1">
    <source>
        <dbReference type="PROSITE" id="PS50042"/>
    </source>
</evidence>
<dbReference type="SUPFAM" id="SSF46785">
    <property type="entry name" value="Winged helix' DNA-binding domain"/>
    <property type="match status" value="1"/>
</dbReference>
<dbReference type="InterPro" id="IPR018490">
    <property type="entry name" value="cNMP-bd_dom_sf"/>
</dbReference>
<dbReference type="Proteomes" id="UP000237749">
    <property type="component" value="Unassembled WGS sequence"/>
</dbReference>
<dbReference type="AlphaFoldDB" id="A0A2S6HXZ5"/>
<dbReference type="SUPFAM" id="SSF51206">
    <property type="entry name" value="cAMP-binding domain-like"/>
    <property type="match status" value="1"/>
</dbReference>
<proteinExistence type="predicted"/>
<dbReference type="InterPro" id="IPR000595">
    <property type="entry name" value="cNMP-bd_dom"/>
</dbReference>
<dbReference type="CDD" id="cd00038">
    <property type="entry name" value="CAP_ED"/>
    <property type="match status" value="1"/>
</dbReference>
<dbReference type="InterPro" id="IPR014710">
    <property type="entry name" value="RmlC-like_jellyroll"/>
</dbReference>
<dbReference type="Gene3D" id="2.60.120.10">
    <property type="entry name" value="Jelly Rolls"/>
    <property type="match status" value="1"/>
</dbReference>
<reference evidence="2 3" key="1">
    <citation type="submission" date="2018-02" db="EMBL/GenBank/DDBJ databases">
        <title>Genomic Encyclopedia of Archaeal and Bacterial Type Strains, Phase II (KMG-II): from individual species to whole genera.</title>
        <authorList>
            <person name="Goeker M."/>
        </authorList>
    </citation>
    <scope>NUCLEOTIDE SEQUENCE [LARGE SCALE GENOMIC DNA]</scope>
    <source>
        <strain evidence="2 3">DSM 3808</strain>
    </source>
</reference>
<dbReference type="RefSeq" id="WP_170072120.1">
    <property type="nucleotide sequence ID" value="NZ_PTJA01000001.1"/>
</dbReference>
<comment type="caution">
    <text evidence="2">The sequence shown here is derived from an EMBL/GenBank/DDBJ whole genome shotgun (WGS) entry which is preliminary data.</text>
</comment>
<accession>A0A2S6HXZ5</accession>
<dbReference type="EMBL" id="PTJA01000001">
    <property type="protein sequence ID" value="PPK83024.1"/>
    <property type="molecule type" value="Genomic_DNA"/>
</dbReference>
<dbReference type="Pfam" id="PF00027">
    <property type="entry name" value="cNMP_binding"/>
    <property type="match status" value="1"/>
</dbReference>
<dbReference type="InterPro" id="IPR036390">
    <property type="entry name" value="WH_DNA-bd_sf"/>
</dbReference>